<keyword evidence="2" id="KW-1185">Reference proteome</keyword>
<feature type="non-terminal residue" evidence="1">
    <location>
        <position position="232"/>
    </location>
</feature>
<dbReference type="Proteomes" id="UP000494163">
    <property type="component" value="Chromosome 2L"/>
</dbReference>
<protein>
    <submittedName>
        <fullName evidence="1">Dgt2</fullName>
    </submittedName>
</protein>
<reference evidence="1 2" key="1">
    <citation type="submission" date="2015-08" db="EMBL/GenBank/DDBJ databases">
        <title>Ancestral chromatin configuration constrains chromatin evolution on differentiating sex chromosomes in Drosophila.</title>
        <authorList>
            <person name="Zhou Q."/>
            <person name="Bachtrog D."/>
        </authorList>
    </citation>
    <scope>NUCLEOTIDE SEQUENCE [LARGE SCALE GENOMIC DNA]</scope>
    <source>
        <tissue evidence="1">Whole larvae</tissue>
    </source>
</reference>
<evidence type="ECO:0000313" key="1">
    <source>
        <dbReference type="EMBL" id="ALC38595.1"/>
    </source>
</evidence>
<dbReference type="STRING" id="30019.A0A0M4EPQ3"/>
<gene>
    <name evidence="1" type="ORF">Dbus_chr2Lg680</name>
</gene>
<dbReference type="OrthoDB" id="7757854at2759"/>
<dbReference type="OMA" id="YTDRKAV"/>
<dbReference type="EMBL" id="CP012523">
    <property type="protein sequence ID" value="ALC38595.1"/>
    <property type="molecule type" value="Genomic_DNA"/>
</dbReference>
<proteinExistence type="predicted"/>
<accession>A0A0M4EPQ3</accession>
<organism evidence="1 2">
    <name type="scientific">Drosophila busckii</name>
    <name type="common">Fruit fly</name>
    <dbReference type="NCBI Taxonomy" id="30019"/>
    <lineage>
        <taxon>Eukaryota</taxon>
        <taxon>Metazoa</taxon>
        <taxon>Ecdysozoa</taxon>
        <taxon>Arthropoda</taxon>
        <taxon>Hexapoda</taxon>
        <taxon>Insecta</taxon>
        <taxon>Pterygota</taxon>
        <taxon>Neoptera</taxon>
        <taxon>Endopterygota</taxon>
        <taxon>Diptera</taxon>
        <taxon>Brachycera</taxon>
        <taxon>Muscomorpha</taxon>
        <taxon>Ephydroidea</taxon>
        <taxon>Drosophilidae</taxon>
        <taxon>Drosophila</taxon>
    </lineage>
</organism>
<sequence>MDINDPSATILVTETQELLEARDAELHKVRKLKLILEVIPQLSLGSAESPEIKRALKLLSVADFIRLKGDKGYLLDLQDSSSGNCPTISYTDSKAVRQQLSAKLRETLLPIAELGDKIRNELPDALTNAEAQLSTQQSKIIKLHEEHSECLSELASLRSRKCELMKAAAELKMGPNLVNELKLAQAQSQLLHTKADLMRAYGINEIFSRSEHSLKAYKEVEKHIDELLSCKQ</sequence>
<name>A0A0M4EPQ3_DROBS</name>
<evidence type="ECO:0000313" key="2">
    <source>
        <dbReference type="Proteomes" id="UP000494163"/>
    </source>
</evidence>
<dbReference type="AlphaFoldDB" id="A0A0M4EPQ3"/>